<name>A0A8K0A3D2_BRALA</name>
<evidence type="ECO:0000256" key="3">
    <source>
        <dbReference type="ARBA" id="ARBA00022927"/>
    </source>
</evidence>
<accession>A0A8K0A3D2</accession>
<evidence type="ECO:0000256" key="2">
    <source>
        <dbReference type="ARBA" id="ARBA00022448"/>
    </source>
</evidence>
<protein>
    <submittedName>
        <fullName evidence="6">NXT2 protein</fullName>
    </submittedName>
</protein>
<keyword evidence="2" id="KW-0813">Transport</keyword>
<dbReference type="GO" id="GO:0005634">
    <property type="term" value="C:nucleus"/>
    <property type="evidence" value="ECO:0007669"/>
    <property type="project" value="UniProtKB-SubCell"/>
</dbReference>
<keyword evidence="3" id="KW-0653">Protein transport</keyword>
<dbReference type="EMBL" id="OV696691">
    <property type="protein sequence ID" value="CAH1267221.1"/>
    <property type="molecule type" value="Genomic_DNA"/>
</dbReference>
<evidence type="ECO:0000256" key="1">
    <source>
        <dbReference type="ARBA" id="ARBA00004123"/>
    </source>
</evidence>
<sequence>MLQLIARGAAVCFVSRGYHKSPQVTTIIIIIMAAVNDFKTNIDNACRAGEEFSKVFYETFDKRRHVLNKLYLDTANLVWNGNVVKGPQEITKFHDNLPHSEHTLITLDCQPLPDEATQGQATVLVTTSGTVTFEGNNRMKFTQNFTLTNQGNVWKVASDCFRCQEEE</sequence>
<dbReference type="Proteomes" id="UP000838412">
    <property type="component" value="Chromosome 6"/>
</dbReference>
<dbReference type="CDD" id="cd00780">
    <property type="entry name" value="NTF2"/>
    <property type="match status" value="1"/>
</dbReference>
<reference evidence="6" key="1">
    <citation type="submission" date="2022-01" db="EMBL/GenBank/DDBJ databases">
        <authorList>
            <person name="Braso-Vives M."/>
        </authorList>
    </citation>
    <scope>NUCLEOTIDE SEQUENCE</scope>
</reference>
<dbReference type="PROSITE" id="PS50177">
    <property type="entry name" value="NTF2_DOMAIN"/>
    <property type="match status" value="1"/>
</dbReference>
<evidence type="ECO:0000259" key="5">
    <source>
        <dbReference type="PROSITE" id="PS50177"/>
    </source>
</evidence>
<dbReference type="AlphaFoldDB" id="A0A8K0A3D2"/>
<keyword evidence="7" id="KW-1185">Reference proteome</keyword>
<dbReference type="GO" id="GO:0006913">
    <property type="term" value="P:nucleocytoplasmic transport"/>
    <property type="evidence" value="ECO:0007669"/>
    <property type="project" value="InterPro"/>
</dbReference>
<evidence type="ECO:0000256" key="4">
    <source>
        <dbReference type="ARBA" id="ARBA00023242"/>
    </source>
</evidence>
<dbReference type="SUPFAM" id="SSF54427">
    <property type="entry name" value="NTF2-like"/>
    <property type="match status" value="1"/>
</dbReference>
<keyword evidence="4" id="KW-0539">Nucleus</keyword>
<dbReference type="PANTHER" id="PTHR12612">
    <property type="entry name" value="NUCLEAR TRANSPORT FACTOR 2"/>
    <property type="match status" value="1"/>
</dbReference>
<dbReference type="InterPro" id="IPR045875">
    <property type="entry name" value="NTF2"/>
</dbReference>
<organism evidence="6 7">
    <name type="scientific">Branchiostoma lanceolatum</name>
    <name type="common">Common lancelet</name>
    <name type="synonym">Amphioxus lanceolatum</name>
    <dbReference type="NCBI Taxonomy" id="7740"/>
    <lineage>
        <taxon>Eukaryota</taxon>
        <taxon>Metazoa</taxon>
        <taxon>Chordata</taxon>
        <taxon>Cephalochordata</taxon>
        <taxon>Leptocardii</taxon>
        <taxon>Amphioxiformes</taxon>
        <taxon>Branchiostomatidae</taxon>
        <taxon>Branchiostoma</taxon>
    </lineage>
</organism>
<dbReference type="Gene3D" id="3.10.450.50">
    <property type="match status" value="1"/>
</dbReference>
<dbReference type="Pfam" id="PF02136">
    <property type="entry name" value="NTF2"/>
    <property type="match status" value="1"/>
</dbReference>
<proteinExistence type="predicted"/>
<dbReference type="OrthoDB" id="25408at2759"/>
<comment type="subcellular location">
    <subcellularLocation>
        <location evidence="1">Nucleus</location>
    </subcellularLocation>
</comment>
<dbReference type="InterPro" id="IPR002075">
    <property type="entry name" value="NTF2_dom"/>
</dbReference>
<evidence type="ECO:0000313" key="6">
    <source>
        <dbReference type="EMBL" id="CAH1267221.1"/>
    </source>
</evidence>
<gene>
    <name evidence="6" type="primary">NXT2</name>
    <name evidence="6" type="ORF">BLAG_LOCUS20659</name>
</gene>
<dbReference type="GO" id="GO:0015031">
    <property type="term" value="P:protein transport"/>
    <property type="evidence" value="ECO:0007669"/>
    <property type="project" value="UniProtKB-KW"/>
</dbReference>
<feature type="domain" description="NTF2" evidence="5">
    <location>
        <begin position="48"/>
        <end position="163"/>
    </location>
</feature>
<dbReference type="FunFam" id="3.10.450.50:FF:000006">
    <property type="entry name" value="NTF2-related export protein 2 isoform 1"/>
    <property type="match status" value="1"/>
</dbReference>
<dbReference type="InterPro" id="IPR018222">
    <property type="entry name" value="Nuclear_transport_factor_2_euk"/>
</dbReference>
<evidence type="ECO:0000313" key="7">
    <source>
        <dbReference type="Proteomes" id="UP000838412"/>
    </source>
</evidence>
<dbReference type="InterPro" id="IPR032710">
    <property type="entry name" value="NTF2-like_dom_sf"/>
</dbReference>